<dbReference type="PROSITE" id="PS01180">
    <property type="entry name" value="CUB"/>
    <property type="match status" value="1"/>
</dbReference>
<dbReference type="SUPFAM" id="SSF49854">
    <property type="entry name" value="Spermadhesin, CUB domain"/>
    <property type="match status" value="1"/>
</dbReference>
<organism evidence="5 6">
    <name type="scientific">Meganyctiphanes norvegica</name>
    <name type="common">Northern krill</name>
    <name type="synonym">Thysanopoda norvegica</name>
    <dbReference type="NCBI Taxonomy" id="48144"/>
    <lineage>
        <taxon>Eukaryota</taxon>
        <taxon>Metazoa</taxon>
        <taxon>Ecdysozoa</taxon>
        <taxon>Arthropoda</taxon>
        <taxon>Crustacea</taxon>
        <taxon>Multicrustacea</taxon>
        <taxon>Malacostraca</taxon>
        <taxon>Eumalacostraca</taxon>
        <taxon>Eucarida</taxon>
        <taxon>Euphausiacea</taxon>
        <taxon>Euphausiidae</taxon>
        <taxon>Meganyctiphanes</taxon>
    </lineage>
</organism>
<sequence length="100" mass="11058">NYEPLLECEWILMTTANQIINLNITRLDIEGPNPNDTQLCPYDSLKIYDGVSRMSTLLGEFCGSTVPLAMIVSSSSMMLVTFTSDSFNNVSHSGFRATIT</sequence>
<name>A0AAV2RK81_MEGNR</name>
<proteinExistence type="predicted"/>
<keyword evidence="1" id="KW-0677">Repeat</keyword>
<dbReference type="InterPro" id="IPR035914">
    <property type="entry name" value="Sperma_CUB_dom_sf"/>
</dbReference>
<evidence type="ECO:0000259" key="4">
    <source>
        <dbReference type="PROSITE" id="PS01180"/>
    </source>
</evidence>
<dbReference type="EMBL" id="CAXKWB010022936">
    <property type="protein sequence ID" value="CAL4124730.1"/>
    <property type="molecule type" value="Genomic_DNA"/>
</dbReference>
<evidence type="ECO:0000313" key="6">
    <source>
        <dbReference type="Proteomes" id="UP001497623"/>
    </source>
</evidence>
<gene>
    <name evidence="5" type="ORF">MNOR_LOCUS24733</name>
</gene>
<dbReference type="PANTHER" id="PTHR24251">
    <property type="entry name" value="OVOCHYMASE-RELATED"/>
    <property type="match status" value="1"/>
</dbReference>
<dbReference type="FunFam" id="2.60.120.290:FF:000005">
    <property type="entry name" value="Procollagen C-endopeptidase enhancer 1"/>
    <property type="match status" value="1"/>
</dbReference>
<keyword evidence="6" id="KW-1185">Reference proteome</keyword>
<dbReference type="Proteomes" id="UP001497623">
    <property type="component" value="Unassembled WGS sequence"/>
</dbReference>
<protein>
    <recommendedName>
        <fullName evidence="4">CUB domain-containing protein</fullName>
    </recommendedName>
</protein>
<dbReference type="SMART" id="SM00042">
    <property type="entry name" value="CUB"/>
    <property type="match status" value="1"/>
</dbReference>
<feature type="non-terminal residue" evidence="5">
    <location>
        <position position="100"/>
    </location>
</feature>
<feature type="non-terminal residue" evidence="5">
    <location>
        <position position="1"/>
    </location>
</feature>
<dbReference type="CDD" id="cd00041">
    <property type="entry name" value="CUB"/>
    <property type="match status" value="1"/>
</dbReference>
<reference evidence="5 6" key="1">
    <citation type="submission" date="2024-05" db="EMBL/GenBank/DDBJ databases">
        <authorList>
            <person name="Wallberg A."/>
        </authorList>
    </citation>
    <scope>NUCLEOTIDE SEQUENCE [LARGE SCALE GENOMIC DNA]</scope>
</reference>
<accession>A0AAV2RK81</accession>
<evidence type="ECO:0000256" key="2">
    <source>
        <dbReference type="ARBA" id="ARBA00023157"/>
    </source>
</evidence>
<feature type="domain" description="CUB" evidence="4">
    <location>
        <begin position="1"/>
        <end position="100"/>
    </location>
</feature>
<dbReference type="InterPro" id="IPR000859">
    <property type="entry name" value="CUB_dom"/>
</dbReference>
<evidence type="ECO:0000256" key="3">
    <source>
        <dbReference type="PROSITE-ProRule" id="PRU00059"/>
    </source>
</evidence>
<dbReference type="Gene3D" id="2.60.120.290">
    <property type="entry name" value="Spermadhesin, CUB domain"/>
    <property type="match status" value="1"/>
</dbReference>
<comment type="caution">
    <text evidence="5">The sequence shown here is derived from an EMBL/GenBank/DDBJ whole genome shotgun (WGS) entry which is preliminary data.</text>
</comment>
<dbReference type="Pfam" id="PF00431">
    <property type="entry name" value="CUB"/>
    <property type="match status" value="1"/>
</dbReference>
<keyword evidence="2" id="KW-1015">Disulfide bond</keyword>
<comment type="caution">
    <text evidence="3">Lacks conserved residue(s) required for the propagation of feature annotation.</text>
</comment>
<evidence type="ECO:0000256" key="1">
    <source>
        <dbReference type="ARBA" id="ARBA00022737"/>
    </source>
</evidence>
<evidence type="ECO:0000313" key="5">
    <source>
        <dbReference type="EMBL" id="CAL4124730.1"/>
    </source>
</evidence>
<dbReference type="AlphaFoldDB" id="A0AAV2RK81"/>